<evidence type="ECO:0000256" key="2">
    <source>
        <dbReference type="ARBA" id="ARBA00022448"/>
    </source>
</evidence>
<keyword evidence="6 11" id="KW-0798">TonB box</keyword>
<evidence type="ECO:0000256" key="10">
    <source>
        <dbReference type="PROSITE-ProRule" id="PRU01360"/>
    </source>
</evidence>
<evidence type="ECO:0000313" key="16">
    <source>
        <dbReference type="Proteomes" id="UP001596978"/>
    </source>
</evidence>
<feature type="domain" description="TonB-dependent receptor-like beta-barrel" evidence="13">
    <location>
        <begin position="340"/>
        <end position="765"/>
    </location>
</feature>
<evidence type="ECO:0000259" key="13">
    <source>
        <dbReference type="Pfam" id="PF00593"/>
    </source>
</evidence>
<evidence type="ECO:0000256" key="5">
    <source>
        <dbReference type="ARBA" id="ARBA00022729"/>
    </source>
</evidence>
<dbReference type="PROSITE" id="PS52016">
    <property type="entry name" value="TONB_DEPENDENT_REC_3"/>
    <property type="match status" value="1"/>
</dbReference>
<feature type="domain" description="TonB-dependent receptor plug" evidence="14">
    <location>
        <begin position="117"/>
        <end position="220"/>
    </location>
</feature>
<dbReference type="InterPro" id="IPR036942">
    <property type="entry name" value="Beta-barrel_TonB_sf"/>
</dbReference>
<evidence type="ECO:0000256" key="12">
    <source>
        <dbReference type="SAM" id="SignalP"/>
    </source>
</evidence>
<organism evidence="15 16">
    <name type="scientific">Sungkyunkwania multivorans</name>
    <dbReference type="NCBI Taxonomy" id="1173618"/>
    <lineage>
        <taxon>Bacteria</taxon>
        <taxon>Pseudomonadati</taxon>
        <taxon>Bacteroidota</taxon>
        <taxon>Flavobacteriia</taxon>
        <taxon>Flavobacteriales</taxon>
        <taxon>Flavobacteriaceae</taxon>
        <taxon>Sungkyunkwania</taxon>
    </lineage>
</organism>
<keyword evidence="16" id="KW-1185">Reference proteome</keyword>
<dbReference type="Gene3D" id="2.40.170.20">
    <property type="entry name" value="TonB-dependent receptor, beta-barrel domain"/>
    <property type="match status" value="1"/>
</dbReference>
<feature type="signal peptide" evidence="12">
    <location>
        <begin position="1"/>
        <end position="19"/>
    </location>
</feature>
<dbReference type="InterPro" id="IPR008969">
    <property type="entry name" value="CarboxyPept-like_regulatory"/>
</dbReference>
<comment type="similarity">
    <text evidence="10 11">Belongs to the TonB-dependent receptor family.</text>
</comment>
<evidence type="ECO:0000259" key="14">
    <source>
        <dbReference type="Pfam" id="PF07715"/>
    </source>
</evidence>
<dbReference type="Pfam" id="PF07715">
    <property type="entry name" value="Plug"/>
    <property type="match status" value="1"/>
</dbReference>
<evidence type="ECO:0000256" key="9">
    <source>
        <dbReference type="ARBA" id="ARBA00023237"/>
    </source>
</evidence>
<dbReference type="InterPro" id="IPR012910">
    <property type="entry name" value="Plug_dom"/>
</dbReference>
<dbReference type="InterPro" id="IPR037066">
    <property type="entry name" value="Plug_dom_sf"/>
</dbReference>
<dbReference type="Gene3D" id="2.170.130.10">
    <property type="entry name" value="TonB-dependent receptor, plug domain"/>
    <property type="match status" value="1"/>
</dbReference>
<evidence type="ECO:0000256" key="8">
    <source>
        <dbReference type="ARBA" id="ARBA00023170"/>
    </source>
</evidence>
<keyword evidence="9 10" id="KW-0998">Cell outer membrane</keyword>
<keyword evidence="5 12" id="KW-0732">Signal</keyword>
<dbReference type="Pfam" id="PF00593">
    <property type="entry name" value="TonB_dep_Rec_b-barrel"/>
    <property type="match status" value="1"/>
</dbReference>
<dbReference type="SUPFAM" id="SSF49464">
    <property type="entry name" value="Carboxypeptidase regulatory domain-like"/>
    <property type="match status" value="1"/>
</dbReference>
<dbReference type="Gene3D" id="2.60.40.1120">
    <property type="entry name" value="Carboxypeptidase-like, regulatory domain"/>
    <property type="match status" value="1"/>
</dbReference>
<dbReference type="PANTHER" id="PTHR30069">
    <property type="entry name" value="TONB-DEPENDENT OUTER MEMBRANE RECEPTOR"/>
    <property type="match status" value="1"/>
</dbReference>
<dbReference type="RefSeq" id="WP_386408702.1">
    <property type="nucleotide sequence ID" value="NZ_JBHTJH010000017.1"/>
</dbReference>
<accession>A0ABW3D219</accession>
<dbReference type="InterPro" id="IPR000531">
    <property type="entry name" value="Beta-barrel_TonB"/>
</dbReference>
<comment type="caution">
    <text evidence="15">The sequence shown here is derived from an EMBL/GenBank/DDBJ whole genome shotgun (WGS) entry which is preliminary data.</text>
</comment>
<name>A0ABW3D219_9FLAO</name>
<dbReference type="EMBL" id="JBHTJH010000017">
    <property type="protein sequence ID" value="MFD0863026.1"/>
    <property type="molecule type" value="Genomic_DNA"/>
</dbReference>
<dbReference type="SUPFAM" id="SSF56935">
    <property type="entry name" value="Porins"/>
    <property type="match status" value="1"/>
</dbReference>
<comment type="subcellular location">
    <subcellularLocation>
        <location evidence="1 10">Cell outer membrane</location>
        <topology evidence="1 10">Multi-pass membrane protein</topology>
    </subcellularLocation>
</comment>
<evidence type="ECO:0000256" key="6">
    <source>
        <dbReference type="ARBA" id="ARBA00023077"/>
    </source>
</evidence>
<evidence type="ECO:0000256" key="11">
    <source>
        <dbReference type="RuleBase" id="RU003357"/>
    </source>
</evidence>
<evidence type="ECO:0000313" key="15">
    <source>
        <dbReference type="EMBL" id="MFD0863026.1"/>
    </source>
</evidence>
<protein>
    <submittedName>
        <fullName evidence="15">TonB-dependent receptor</fullName>
    </submittedName>
</protein>
<keyword evidence="4 10" id="KW-0812">Transmembrane</keyword>
<gene>
    <name evidence="15" type="ORF">ACFQ1M_12495</name>
</gene>
<keyword evidence="8 15" id="KW-0675">Receptor</keyword>
<evidence type="ECO:0000256" key="1">
    <source>
        <dbReference type="ARBA" id="ARBA00004571"/>
    </source>
</evidence>
<evidence type="ECO:0000256" key="7">
    <source>
        <dbReference type="ARBA" id="ARBA00023136"/>
    </source>
</evidence>
<sequence length="796" mass="89654">MKKIIVVLLLVATNYSVFAQECTSTVSGEVIDFHDKTPLESAIVYIENVGEYVTDKQGRFVASNLCDGNYMFIVSHIECDPKTLRVKVEGNTFKRITLEHHVEELHEVTLIGRAEKKTSSAQEASLSGAVIEKYGAATLGDALKEIPGVTSLNTGANIVKPTIQGLTGSRVLILNHGVRMQDMEWGDEHAPNIDINSAGEVTVVKGAAALKYGGDAIGGTIIIEPAKILRKDSLFGSTSLVGMTNGRGGSLSTSLTKSYKNGWFIAGQASYKRFGDNQAPDYVLSNTGLEQLGASLSIGKKGFFSGWDIDYSYFDSSIGVLAASHIGNVDDLIRAINSDRPLIIRDFTYDIGVPRQEVTHHLVRGNYYKRFENWGKLNFQYDYQSNQRFEFDVRVGDDRDKPAIDLLLQTHTVAADFAFDTQENYKIEVGAMYRFQDNFANPETGVRRLIPDYVKNDAGLFLTGKYFKDNWIFDAGVRYDFNKVDAQKFYRTSRWEERGYDVDFADLVIDDRGSQLLTNPVFDYHNLSGTTGFQYNFNDGKELRFNYSLAQRAPNPAELFSDGLHHSAARIELGDLRIGQETSHKVSLSLEQSSENLGWAISPYLNSITDFILLEPTGVEFTIRGAFPVWEYRQTDARLLGVDASAYFNWSKNWRTDHHFSLVKGTDISQDIALINMPAPRFRNKLSFVKKEWHNFNASLESIFVTEQNEHPDDIIVFSPEQQTDVLLEINTPPGAYHVLNLDTGMDFSIHNKADLSVGFAINNLLNTNYRDYLNRQRYFADELGRNFQLRIKYNY</sequence>
<reference evidence="16" key="1">
    <citation type="journal article" date="2019" name="Int. J. Syst. Evol. Microbiol.">
        <title>The Global Catalogue of Microorganisms (GCM) 10K type strain sequencing project: providing services to taxonomists for standard genome sequencing and annotation.</title>
        <authorList>
            <consortium name="The Broad Institute Genomics Platform"/>
            <consortium name="The Broad Institute Genome Sequencing Center for Infectious Disease"/>
            <person name="Wu L."/>
            <person name="Ma J."/>
        </authorList>
    </citation>
    <scope>NUCLEOTIDE SEQUENCE [LARGE SCALE GENOMIC DNA]</scope>
    <source>
        <strain evidence="16">CCUG 62952</strain>
    </source>
</reference>
<dbReference type="InterPro" id="IPR039426">
    <property type="entry name" value="TonB-dep_rcpt-like"/>
</dbReference>
<dbReference type="PANTHER" id="PTHR30069:SF29">
    <property type="entry name" value="HEMOGLOBIN AND HEMOGLOBIN-HAPTOGLOBIN-BINDING PROTEIN 1-RELATED"/>
    <property type="match status" value="1"/>
</dbReference>
<evidence type="ECO:0000256" key="4">
    <source>
        <dbReference type="ARBA" id="ARBA00022692"/>
    </source>
</evidence>
<keyword evidence="3 10" id="KW-1134">Transmembrane beta strand</keyword>
<keyword evidence="7 10" id="KW-0472">Membrane</keyword>
<evidence type="ECO:0000256" key="3">
    <source>
        <dbReference type="ARBA" id="ARBA00022452"/>
    </source>
</evidence>
<dbReference type="Pfam" id="PF13715">
    <property type="entry name" value="CarbopepD_reg_2"/>
    <property type="match status" value="1"/>
</dbReference>
<feature type="chain" id="PRO_5045654321" evidence="12">
    <location>
        <begin position="20"/>
        <end position="796"/>
    </location>
</feature>
<proteinExistence type="inferred from homology"/>
<dbReference type="Proteomes" id="UP001596978">
    <property type="component" value="Unassembled WGS sequence"/>
</dbReference>
<keyword evidence="2 10" id="KW-0813">Transport</keyword>